<accession>A0AAE1N1F7</accession>
<keyword evidence="4" id="KW-1185">Reference proteome</keyword>
<protein>
    <submittedName>
        <fullName evidence="3">Uncharacterized protein</fullName>
    </submittedName>
</protein>
<keyword evidence="2" id="KW-0732">Signal</keyword>
<feature type="compositionally biased region" description="Polar residues" evidence="1">
    <location>
        <begin position="65"/>
        <end position="77"/>
    </location>
</feature>
<feature type="chain" id="PRO_5041913017" evidence="2">
    <location>
        <begin position="20"/>
        <end position="84"/>
    </location>
</feature>
<sequence>MWLLLLWTIRMLLRWSFRGRRPRNFWNTSSKRSWKKQIRALVLGSSGKIRSTMEEFNGQVRQTISKGQTLGSRQQRGVNDMRPS</sequence>
<dbReference type="AlphaFoldDB" id="A0AAE1N1F7"/>
<proteinExistence type="predicted"/>
<feature type="region of interest" description="Disordered" evidence="1">
    <location>
        <begin position="65"/>
        <end position="84"/>
    </location>
</feature>
<dbReference type="Proteomes" id="UP001293593">
    <property type="component" value="Unassembled WGS sequence"/>
</dbReference>
<evidence type="ECO:0000256" key="2">
    <source>
        <dbReference type="SAM" id="SignalP"/>
    </source>
</evidence>
<gene>
    <name evidence="3" type="ORF">QN277_012751</name>
</gene>
<reference evidence="3" key="1">
    <citation type="submission" date="2023-10" db="EMBL/GenBank/DDBJ databases">
        <title>Chromosome-level genome of the transformable northern wattle, Acacia crassicarpa.</title>
        <authorList>
            <person name="Massaro I."/>
            <person name="Sinha N.R."/>
            <person name="Poethig S."/>
            <person name="Leichty A.R."/>
        </authorList>
    </citation>
    <scope>NUCLEOTIDE SEQUENCE</scope>
    <source>
        <strain evidence="3">Acra3RX</strain>
        <tissue evidence="3">Leaf</tissue>
    </source>
</reference>
<name>A0AAE1N1F7_9FABA</name>
<feature type="signal peptide" evidence="2">
    <location>
        <begin position="1"/>
        <end position="19"/>
    </location>
</feature>
<evidence type="ECO:0000313" key="4">
    <source>
        <dbReference type="Proteomes" id="UP001293593"/>
    </source>
</evidence>
<organism evidence="3 4">
    <name type="scientific">Acacia crassicarpa</name>
    <name type="common">northern wattle</name>
    <dbReference type="NCBI Taxonomy" id="499986"/>
    <lineage>
        <taxon>Eukaryota</taxon>
        <taxon>Viridiplantae</taxon>
        <taxon>Streptophyta</taxon>
        <taxon>Embryophyta</taxon>
        <taxon>Tracheophyta</taxon>
        <taxon>Spermatophyta</taxon>
        <taxon>Magnoliopsida</taxon>
        <taxon>eudicotyledons</taxon>
        <taxon>Gunneridae</taxon>
        <taxon>Pentapetalae</taxon>
        <taxon>rosids</taxon>
        <taxon>fabids</taxon>
        <taxon>Fabales</taxon>
        <taxon>Fabaceae</taxon>
        <taxon>Caesalpinioideae</taxon>
        <taxon>mimosoid clade</taxon>
        <taxon>Acacieae</taxon>
        <taxon>Acacia</taxon>
    </lineage>
</organism>
<comment type="caution">
    <text evidence="3">The sequence shown here is derived from an EMBL/GenBank/DDBJ whole genome shotgun (WGS) entry which is preliminary data.</text>
</comment>
<evidence type="ECO:0000256" key="1">
    <source>
        <dbReference type="SAM" id="MobiDB-lite"/>
    </source>
</evidence>
<dbReference type="EMBL" id="JAWXYG010000002">
    <property type="protein sequence ID" value="KAK4281229.1"/>
    <property type="molecule type" value="Genomic_DNA"/>
</dbReference>
<evidence type="ECO:0000313" key="3">
    <source>
        <dbReference type="EMBL" id="KAK4281229.1"/>
    </source>
</evidence>